<evidence type="ECO:0000256" key="2">
    <source>
        <dbReference type="ARBA" id="ARBA00009592"/>
    </source>
</evidence>
<evidence type="ECO:0000256" key="10">
    <source>
        <dbReference type="ARBA" id="ARBA00023180"/>
    </source>
</evidence>
<comment type="caution">
    <text evidence="15">The sequence shown here is derived from an EMBL/GenBank/DDBJ whole genome shotgun (WGS) entry which is preliminary data.</text>
</comment>
<comment type="similarity">
    <text evidence="2">Belongs to the RLP family.</text>
</comment>
<feature type="signal peptide" evidence="12">
    <location>
        <begin position="1"/>
        <end position="29"/>
    </location>
</feature>
<evidence type="ECO:0000256" key="12">
    <source>
        <dbReference type="SAM" id="SignalP"/>
    </source>
</evidence>
<evidence type="ECO:0000313" key="15">
    <source>
        <dbReference type="EMBL" id="KAG6496783.1"/>
    </source>
</evidence>
<keyword evidence="10" id="KW-0325">Glycoprotein</keyword>
<evidence type="ECO:0000256" key="11">
    <source>
        <dbReference type="SAM" id="Phobius"/>
    </source>
</evidence>
<keyword evidence="16" id="KW-1185">Reference proteome</keyword>
<dbReference type="FunFam" id="3.80.10.10:FF:000095">
    <property type="entry name" value="LRR receptor-like serine/threonine-protein kinase GSO1"/>
    <property type="match status" value="2"/>
</dbReference>
<keyword evidence="5 11" id="KW-0812">Transmembrane</keyword>
<name>A0A8J5G5N1_ZINOF</name>
<evidence type="ECO:0000256" key="9">
    <source>
        <dbReference type="ARBA" id="ARBA00023136"/>
    </source>
</evidence>
<evidence type="ECO:0000259" key="14">
    <source>
        <dbReference type="Pfam" id="PF23598"/>
    </source>
</evidence>
<evidence type="ECO:0000256" key="8">
    <source>
        <dbReference type="ARBA" id="ARBA00022989"/>
    </source>
</evidence>
<dbReference type="EMBL" id="JACMSC010000012">
    <property type="protein sequence ID" value="KAG6496783.1"/>
    <property type="molecule type" value="Genomic_DNA"/>
</dbReference>
<dbReference type="GO" id="GO:0005886">
    <property type="term" value="C:plasma membrane"/>
    <property type="evidence" value="ECO:0007669"/>
    <property type="project" value="UniProtKB-SubCell"/>
</dbReference>
<keyword evidence="3" id="KW-1003">Cell membrane</keyword>
<feature type="chain" id="PRO_5035281723" description="Leucine-rich repeat-containing N-terminal plant-type domain-containing protein" evidence="12">
    <location>
        <begin position="30"/>
        <end position="961"/>
    </location>
</feature>
<keyword evidence="7" id="KW-0677">Repeat</keyword>
<keyword evidence="8 11" id="KW-1133">Transmembrane helix</keyword>
<protein>
    <recommendedName>
        <fullName evidence="17">Leucine-rich repeat-containing N-terminal plant-type domain-containing protein</fullName>
    </recommendedName>
</protein>
<feature type="domain" description="Disease resistance R13L4/SHOC-2-like LRR" evidence="14">
    <location>
        <begin position="267"/>
        <end position="463"/>
    </location>
</feature>
<dbReference type="Pfam" id="PF08263">
    <property type="entry name" value="LRRNT_2"/>
    <property type="match status" value="1"/>
</dbReference>
<feature type="domain" description="Leucine-rich repeat-containing N-terminal plant-type" evidence="13">
    <location>
        <begin position="39"/>
        <end position="76"/>
    </location>
</feature>
<dbReference type="FunFam" id="3.80.10.10:FF:000111">
    <property type="entry name" value="LRR receptor-like serine/threonine-protein kinase ERECTA"/>
    <property type="match status" value="1"/>
</dbReference>
<dbReference type="Proteomes" id="UP000734854">
    <property type="component" value="Unassembled WGS sequence"/>
</dbReference>
<dbReference type="PANTHER" id="PTHR48063:SF90">
    <property type="entry name" value="OS11G0565920 PROTEIN"/>
    <property type="match status" value="1"/>
</dbReference>
<evidence type="ECO:0008006" key="17">
    <source>
        <dbReference type="Google" id="ProtNLM"/>
    </source>
</evidence>
<keyword evidence="6 12" id="KW-0732">Signal</keyword>
<dbReference type="SMART" id="SM00369">
    <property type="entry name" value="LRR_TYP"/>
    <property type="match status" value="11"/>
</dbReference>
<evidence type="ECO:0000256" key="4">
    <source>
        <dbReference type="ARBA" id="ARBA00022614"/>
    </source>
</evidence>
<keyword evidence="9 11" id="KW-0472">Membrane</keyword>
<proteinExistence type="inferred from homology"/>
<evidence type="ECO:0000256" key="3">
    <source>
        <dbReference type="ARBA" id="ARBA00022475"/>
    </source>
</evidence>
<comment type="subcellular location">
    <subcellularLocation>
        <location evidence="1">Cell membrane</location>
        <topology evidence="1">Single-pass type I membrane protein</topology>
    </subcellularLocation>
</comment>
<sequence>MSSTLMHRRRRYFFMLCWLTSHALCSTEAVKVVSEGCSPAERDALLLLKAGIRNSSALLSSWAAQADCCAWSGVVCRNRTGDVRVAELNLQNPNAEQTNEYDTALSGELLNPSLSSLTALRSLNLSYNDLGGAPIPAFVGSLRQLRVLDLRWCNFAGNLPPHLGNLTNLRYLDLKSNSFLQDRPRVDSSLDWLKGLSSLTYLDMSDVDLSAAAYNWVSTINSLPALRQLKLFLCNLDVPPSLDLELNLTSLTTLDLSLNRFHSTFPNWLWNLTGLLSLQLGYSGLQGQLPPEIGNLINLVNLDLSLNSLHGPLPTSIWKLKNLANLDLSFNFLGDSLPAGIMNLSSLSTLNLANCSLTGPIPTELGNLTTLKYLYLDLNSLSGRVPVEIGKLLDLAQLDLSANSLRGNISEFHISNLTKLKCLFLFDNPLLTVSIDYDWIPPFQLHVVDFSSCVSGGRFPGWLRWQHSIKSINLYNTGIEDTLPEWFWNSSSSTILAVDFSRNKISGALPTSLESLTQLYYLNLASNLLEGPIPHFPPSLSLLDLSFNLFSGPLPSTLFTPHLSYLILSHNHINGRIPSDVCYCMRLERFNLSNNQIFGEIPGCWPEGSLLSFVHLGNNMLSGEIPSSVGNLTRLEFLHLNDNNLSGRLPFSLQKCSQLLVVDLGDNKFSGNVPVWIGQSWLQLRALRLRSNMFDGDIAPQLGQLRDLQIVDLSNNTLSGPIPDSFGNFSALISTSARPLPPFFTMFVGNGDYEGIESMALVTKGDQLIFSTILYLVKTIDLSSNNLSGEIPKELGYLAGLHTLNLSRNYFRGEIPDDIGRMTSLETLDLSLNRLSGRIPQAMSELNYLNHLNLSYNNLSGEIPFGNQLQTLDDASIYISNPYLCGVLINKSCFNGNNINASSEEYGMASQMLSIYLSHALGFLIGLWSVFVLLLFQKDWRNSYFKMIDKGYAATKRKMRN</sequence>
<dbReference type="InterPro" id="IPR001611">
    <property type="entry name" value="Leu-rich_rpt"/>
</dbReference>
<evidence type="ECO:0000256" key="6">
    <source>
        <dbReference type="ARBA" id="ARBA00022729"/>
    </source>
</evidence>
<dbReference type="Pfam" id="PF00560">
    <property type="entry name" value="LRR_1"/>
    <property type="match status" value="9"/>
</dbReference>
<keyword evidence="4" id="KW-0433">Leucine-rich repeat</keyword>
<gene>
    <name evidence="15" type="ORF">ZIOFF_044655</name>
</gene>
<evidence type="ECO:0000313" key="16">
    <source>
        <dbReference type="Proteomes" id="UP000734854"/>
    </source>
</evidence>
<organism evidence="15 16">
    <name type="scientific">Zingiber officinale</name>
    <name type="common">Ginger</name>
    <name type="synonym">Amomum zingiber</name>
    <dbReference type="NCBI Taxonomy" id="94328"/>
    <lineage>
        <taxon>Eukaryota</taxon>
        <taxon>Viridiplantae</taxon>
        <taxon>Streptophyta</taxon>
        <taxon>Embryophyta</taxon>
        <taxon>Tracheophyta</taxon>
        <taxon>Spermatophyta</taxon>
        <taxon>Magnoliopsida</taxon>
        <taxon>Liliopsida</taxon>
        <taxon>Zingiberales</taxon>
        <taxon>Zingiberaceae</taxon>
        <taxon>Zingiber</taxon>
    </lineage>
</organism>
<dbReference type="OrthoDB" id="5917255at2759"/>
<dbReference type="InterPro" id="IPR003591">
    <property type="entry name" value="Leu-rich_rpt_typical-subtyp"/>
</dbReference>
<dbReference type="Pfam" id="PF23598">
    <property type="entry name" value="LRR_14"/>
    <property type="match status" value="1"/>
</dbReference>
<reference evidence="15 16" key="1">
    <citation type="submission" date="2020-08" db="EMBL/GenBank/DDBJ databases">
        <title>Plant Genome Project.</title>
        <authorList>
            <person name="Zhang R.-G."/>
        </authorList>
    </citation>
    <scope>NUCLEOTIDE SEQUENCE [LARGE SCALE GENOMIC DNA]</scope>
    <source>
        <tissue evidence="15">Rhizome</tissue>
    </source>
</reference>
<evidence type="ECO:0000259" key="13">
    <source>
        <dbReference type="Pfam" id="PF08263"/>
    </source>
</evidence>
<dbReference type="InterPro" id="IPR046956">
    <property type="entry name" value="RLP23-like"/>
</dbReference>
<evidence type="ECO:0000256" key="1">
    <source>
        <dbReference type="ARBA" id="ARBA00004251"/>
    </source>
</evidence>
<feature type="transmembrane region" description="Helical" evidence="11">
    <location>
        <begin position="913"/>
        <end position="936"/>
    </location>
</feature>
<dbReference type="AlphaFoldDB" id="A0A8J5G5N1"/>
<accession>A0A8J5G5N1</accession>
<dbReference type="PANTHER" id="PTHR48063">
    <property type="entry name" value="LRR RECEPTOR-LIKE KINASE"/>
    <property type="match status" value="1"/>
</dbReference>
<evidence type="ECO:0000256" key="5">
    <source>
        <dbReference type="ARBA" id="ARBA00022692"/>
    </source>
</evidence>
<dbReference type="InterPro" id="IPR055414">
    <property type="entry name" value="LRR_R13L4/SHOC2-like"/>
</dbReference>
<dbReference type="InterPro" id="IPR013210">
    <property type="entry name" value="LRR_N_plant-typ"/>
</dbReference>
<evidence type="ECO:0000256" key="7">
    <source>
        <dbReference type="ARBA" id="ARBA00022737"/>
    </source>
</evidence>